<keyword evidence="1" id="KW-0812">Transmembrane</keyword>
<sequence length="471" mass="52232">MVSGSEATLEQEDATAGPANEKSLMDRALPGIRSPHLAQERKLWRKMFIIFIVLLVTIVLGILSIYWGADHSLQFNVPVFTVAIVDFDQGEVGPALQQAAAAARAANPKMTLGYVSEPGSAYNFSNEQVIHALKQEHFWVALVVQADATTAMNFAYNEGNTSYDPTDAIHLIYEEGRNALAIDEYAYPLAVSFLNSFVMEFAKTKQQSLATTNAGDATALARQAANPIPISFTVINTAPYVPSTAEAATEIGTICKAVLPILPQPNLTQSPDLIIISFLSVLMFSALNESMMGKVSLSQYYAFRMLVLPTVYFFLSLLYLLLSVVWQIRFDKFYGASGYVIYWMLSWIGMMAFGLAVENVNNLLGPPFTPVFFVFWVISNVSTGFYPIELLSNFYLWGLAWPLRHVLIGAKALLFGTKDLLGLNFGVLITWVAISLALQPFTIWVQLKRQKGNVEAHRREVLERVHGKETQ</sequence>
<protein>
    <submittedName>
        <fullName evidence="3">Nitrosoguanidine resistance</fullName>
    </submittedName>
</protein>
<dbReference type="AlphaFoldDB" id="A0A9P6VEE4"/>
<keyword evidence="4" id="KW-1185">Reference proteome</keyword>
<dbReference type="OrthoDB" id="2140105at2759"/>
<feature type="transmembrane region" description="Helical" evidence="1">
    <location>
        <begin position="421"/>
        <end position="445"/>
    </location>
</feature>
<gene>
    <name evidence="3" type="ORF">D0Z07_8130</name>
</gene>
<organism evidence="3 4">
    <name type="scientific">Hyphodiscus hymeniophilus</name>
    <dbReference type="NCBI Taxonomy" id="353542"/>
    <lineage>
        <taxon>Eukaryota</taxon>
        <taxon>Fungi</taxon>
        <taxon>Dikarya</taxon>
        <taxon>Ascomycota</taxon>
        <taxon>Pezizomycotina</taxon>
        <taxon>Leotiomycetes</taxon>
        <taxon>Helotiales</taxon>
        <taxon>Hyphodiscaceae</taxon>
        <taxon>Hyphodiscus</taxon>
    </lineage>
</organism>
<feature type="transmembrane region" description="Helical" evidence="1">
    <location>
        <begin position="303"/>
        <end position="328"/>
    </location>
</feature>
<accession>A0A9P6VEE4</accession>
<reference evidence="3" key="1">
    <citation type="submission" date="2019-07" db="EMBL/GenBank/DDBJ databases">
        <title>Hyphodiscus hymeniophilus genome sequencing and assembly.</title>
        <authorList>
            <person name="Kramer G."/>
            <person name="Nodwell J."/>
        </authorList>
    </citation>
    <scope>NUCLEOTIDE SEQUENCE</scope>
    <source>
        <strain evidence="3">ATCC 34498</strain>
    </source>
</reference>
<feature type="domain" description="DUF3533" evidence="2">
    <location>
        <begin position="52"/>
        <end position="436"/>
    </location>
</feature>
<feature type="transmembrane region" description="Helical" evidence="1">
    <location>
        <begin position="340"/>
        <end position="357"/>
    </location>
</feature>
<dbReference type="InterPro" id="IPR022703">
    <property type="entry name" value="DUF3533"/>
</dbReference>
<dbReference type="EMBL" id="VNKQ01000016">
    <property type="protein sequence ID" value="KAG0646341.1"/>
    <property type="molecule type" value="Genomic_DNA"/>
</dbReference>
<evidence type="ECO:0000256" key="1">
    <source>
        <dbReference type="SAM" id="Phobius"/>
    </source>
</evidence>
<evidence type="ECO:0000259" key="2">
    <source>
        <dbReference type="Pfam" id="PF12051"/>
    </source>
</evidence>
<evidence type="ECO:0000313" key="3">
    <source>
        <dbReference type="EMBL" id="KAG0646341.1"/>
    </source>
</evidence>
<dbReference type="Pfam" id="PF12051">
    <property type="entry name" value="DUF3533"/>
    <property type="match status" value="1"/>
</dbReference>
<dbReference type="GO" id="GO:0016020">
    <property type="term" value="C:membrane"/>
    <property type="evidence" value="ECO:0007669"/>
    <property type="project" value="TreeGrafter"/>
</dbReference>
<keyword evidence="1" id="KW-0472">Membrane</keyword>
<feature type="transmembrane region" description="Helical" evidence="1">
    <location>
        <begin position="48"/>
        <end position="69"/>
    </location>
</feature>
<dbReference type="InterPro" id="IPR053001">
    <property type="entry name" value="MNNG_permease-like"/>
</dbReference>
<comment type="caution">
    <text evidence="3">The sequence shown here is derived from an EMBL/GenBank/DDBJ whole genome shotgun (WGS) entry which is preliminary data.</text>
</comment>
<dbReference type="PANTHER" id="PTHR34814:SF1">
    <property type="entry name" value="NITROSOGUANIDINE RESISTANCE PROTEIN SNG1"/>
    <property type="match status" value="1"/>
</dbReference>
<dbReference type="PANTHER" id="PTHR34814">
    <property type="entry name" value="NITROSOGUANIDINE RESISTANCE PROTEIN SNG1"/>
    <property type="match status" value="1"/>
</dbReference>
<dbReference type="Proteomes" id="UP000785200">
    <property type="component" value="Unassembled WGS sequence"/>
</dbReference>
<evidence type="ECO:0000313" key="4">
    <source>
        <dbReference type="Proteomes" id="UP000785200"/>
    </source>
</evidence>
<feature type="transmembrane region" description="Helical" evidence="1">
    <location>
        <begin position="369"/>
        <end position="388"/>
    </location>
</feature>
<proteinExistence type="predicted"/>
<name>A0A9P6VEE4_9HELO</name>
<keyword evidence="1" id="KW-1133">Transmembrane helix</keyword>